<comment type="caution">
    <text evidence="8">The sequence shown here is derived from an EMBL/GenBank/DDBJ whole genome shotgun (WGS) entry which is preliminary data.</text>
</comment>
<dbReference type="GO" id="GO:0046872">
    <property type="term" value="F:metal ion binding"/>
    <property type="evidence" value="ECO:0007669"/>
    <property type="project" value="UniProtKB-KW"/>
</dbReference>
<evidence type="ECO:0000313" key="9">
    <source>
        <dbReference type="Proteomes" id="UP000517523"/>
    </source>
</evidence>
<dbReference type="Pfam" id="PF08240">
    <property type="entry name" value="ADH_N"/>
    <property type="match status" value="1"/>
</dbReference>
<dbReference type="InterPro" id="IPR036291">
    <property type="entry name" value="NAD(P)-bd_dom_sf"/>
</dbReference>
<evidence type="ECO:0000256" key="5">
    <source>
        <dbReference type="ARBA" id="ARBA00023002"/>
    </source>
</evidence>
<evidence type="ECO:0000256" key="3">
    <source>
        <dbReference type="ARBA" id="ARBA00022723"/>
    </source>
</evidence>
<dbReference type="Gene3D" id="3.90.180.10">
    <property type="entry name" value="Medium-chain alcohol dehydrogenases, catalytic domain"/>
    <property type="match status" value="2"/>
</dbReference>
<dbReference type="PANTHER" id="PTHR43350:SF19">
    <property type="entry name" value="D-GULOSIDE 3-DEHYDROGENASE"/>
    <property type="match status" value="1"/>
</dbReference>
<accession>A0A839TQQ0</accession>
<evidence type="ECO:0000256" key="4">
    <source>
        <dbReference type="ARBA" id="ARBA00022833"/>
    </source>
</evidence>
<name>A0A839TQQ0_9BACL</name>
<dbReference type="AlphaFoldDB" id="A0A839TQQ0"/>
<sequence>MLSKYVVFPKPNVVEVKTEELKTDGLGPKEVLIRNEASIISPGTELATLAGKEIGVQFPKRPGYGSIGKILAKGNEINDFEVGDRVFYTGYHASLQRFTHEQGHQWGHLFPVPQDLDPVEAALGCMVEISMTAPNFTELRIGDSVVVYGLGIVGMLAALMYKIKGAHVIAADPVQKRCDLALSLGIDEVISCPPDQQVEEVMKRTGGQGARYTVDAVGHSAIIRTCVKTTAPMGEILLLGSPRAPLAGDINEIMWDVHLNGKSIRGMHMFRYPVKSGRGVKMDVEWAFATAFDLIQKKRIDAQKLISHLILPGDVPATYTGLRENLNEYFCTVIDWRNEE</sequence>
<dbReference type="CDD" id="cd08255">
    <property type="entry name" value="2-desacetyl-2-hydroxyethyl_bacteriochlorophyllide_like"/>
    <property type="match status" value="1"/>
</dbReference>
<feature type="domain" description="Alcohol dehydrogenase-like N-terminal" evidence="7">
    <location>
        <begin position="27"/>
        <end position="88"/>
    </location>
</feature>
<evidence type="ECO:0000259" key="7">
    <source>
        <dbReference type="Pfam" id="PF08240"/>
    </source>
</evidence>
<dbReference type="PANTHER" id="PTHR43350">
    <property type="entry name" value="NAD-DEPENDENT ALCOHOL DEHYDROGENASE"/>
    <property type="match status" value="1"/>
</dbReference>
<dbReference type="InterPro" id="IPR011032">
    <property type="entry name" value="GroES-like_sf"/>
</dbReference>
<reference evidence="8 9" key="1">
    <citation type="submission" date="2020-08" db="EMBL/GenBank/DDBJ databases">
        <title>Genomic Encyclopedia of Type Strains, Phase III (KMG-III): the genomes of soil and plant-associated and newly described type strains.</title>
        <authorList>
            <person name="Whitman W."/>
        </authorList>
    </citation>
    <scope>NUCLEOTIDE SEQUENCE [LARGE SCALE GENOMIC DNA]</scope>
    <source>
        <strain evidence="8 9">CECT 5831</strain>
    </source>
</reference>
<dbReference type="RefSeq" id="WP_183583116.1">
    <property type="nucleotide sequence ID" value="NZ_JACHXJ010000003.1"/>
</dbReference>
<keyword evidence="5" id="KW-0560">Oxidoreductase</keyword>
<evidence type="ECO:0000256" key="2">
    <source>
        <dbReference type="ARBA" id="ARBA00008072"/>
    </source>
</evidence>
<dbReference type="Pfam" id="PF00107">
    <property type="entry name" value="ADH_zinc_N"/>
    <property type="match status" value="1"/>
</dbReference>
<comment type="similarity">
    <text evidence="2">Belongs to the zinc-containing alcohol dehydrogenase family.</text>
</comment>
<proteinExistence type="inferred from homology"/>
<dbReference type="SUPFAM" id="SSF51735">
    <property type="entry name" value="NAD(P)-binding Rossmann-fold domains"/>
    <property type="match status" value="1"/>
</dbReference>
<dbReference type="Proteomes" id="UP000517523">
    <property type="component" value="Unassembled WGS sequence"/>
</dbReference>
<comment type="cofactor">
    <cofactor evidence="1">
        <name>Zn(2+)</name>
        <dbReference type="ChEBI" id="CHEBI:29105"/>
    </cofactor>
</comment>
<dbReference type="EMBL" id="JACHXJ010000003">
    <property type="protein sequence ID" value="MBB3128843.1"/>
    <property type="molecule type" value="Genomic_DNA"/>
</dbReference>
<keyword evidence="3" id="KW-0479">Metal-binding</keyword>
<dbReference type="InterPro" id="IPR013154">
    <property type="entry name" value="ADH-like_N"/>
</dbReference>
<evidence type="ECO:0000313" key="8">
    <source>
        <dbReference type="EMBL" id="MBB3128843.1"/>
    </source>
</evidence>
<keyword evidence="4" id="KW-0862">Zinc</keyword>
<dbReference type="InterPro" id="IPR013149">
    <property type="entry name" value="ADH-like_C"/>
</dbReference>
<gene>
    <name evidence="8" type="ORF">FHS19_003518</name>
</gene>
<dbReference type="GO" id="GO:0016491">
    <property type="term" value="F:oxidoreductase activity"/>
    <property type="evidence" value="ECO:0007669"/>
    <property type="project" value="UniProtKB-KW"/>
</dbReference>
<dbReference type="SUPFAM" id="SSF50129">
    <property type="entry name" value="GroES-like"/>
    <property type="match status" value="1"/>
</dbReference>
<evidence type="ECO:0000256" key="1">
    <source>
        <dbReference type="ARBA" id="ARBA00001947"/>
    </source>
</evidence>
<organism evidence="8 9">
    <name type="scientific">Paenibacillus rhizosphaerae</name>
    <dbReference type="NCBI Taxonomy" id="297318"/>
    <lineage>
        <taxon>Bacteria</taxon>
        <taxon>Bacillati</taxon>
        <taxon>Bacillota</taxon>
        <taxon>Bacilli</taxon>
        <taxon>Bacillales</taxon>
        <taxon>Paenibacillaceae</taxon>
        <taxon>Paenibacillus</taxon>
    </lineage>
</organism>
<feature type="domain" description="Alcohol dehydrogenase-like C-terminal" evidence="6">
    <location>
        <begin position="153"/>
        <end position="271"/>
    </location>
</feature>
<protein>
    <submittedName>
        <fullName evidence="8">2-desacetyl-2-hydroxyethyl bacteriochlorophyllide A dehydrogenase</fullName>
    </submittedName>
</protein>
<dbReference type="Gene3D" id="3.40.50.720">
    <property type="entry name" value="NAD(P)-binding Rossmann-like Domain"/>
    <property type="match status" value="1"/>
</dbReference>
<evidence type="ECO:0000259" key="6">
    <source>
        <dbReference type="Pfam" id="PF00107"/>
    </source>
</evidence>